<protein>
    <submittedName>
        <fullName evidence="2">Uncharacterized protein</fullName>
    </submittedName>
</protein>
<gene>
    <name evidence="2" type="ORF">HOLleu_42856</name>
</gene>
<feature type="compositionally biased region" description="Polar residues" evidence="1">
    <location>
        <begin position="241"/>
        <end position="251"/>
    </location>
</feature>
<reference evidence="2" key="1">
    <citation type="submission" date="2021-10" db="EMBL/GenBank/DDBJ databases">
        <title>Tropical sea cucumber genome reveals ecological adaptation and Cuvierian tubules defense mechanism.</title>
        <authorList>
            <person name="Chen T."/>
        </authorList>
    </citation>
    <scope>NUCLEOTIDE SEQUENCE</scope>
    <source>
        <strain evidence="2">Nanhai2018</strain>
        <tissue evidence="2">Muscle</tissue>
    </source>
</reference>
<dbReference type="PANTHER" id="PTHR31424">
    <property type="entry name" value="PROTEIN CBG23806"/>
    <property type="match status" value="1"/>
</dbReference>
<comment type="caution">
    <text evidence="2">The sequence shown here is derived from an EMBL/GenBank/DDBJ whole genome shotgun (WGS) entry which is preliminary data.</text>
</comment>
<dbReference type="AlphaFoldDB" id="A0A9Q0YA51"/>
<dbReference type="OrthoDB" id="10050996at2759"/>
<evidence type="ECO:0000313" key="2">
    <source>
        <dbReference type="EMBL" id="KAJ8018893.1"/>
    </source>
</evidence>
<sequence>MYTVLKATIPLQDAEKHLCGPSILQRPLDTPLTPAMEAIGSHILKSKLRQSSLMELPCPSKLEDSLLAKSRTDYNIYDWQILTVASLLSFVCINKTGRHCCLWCTVTKEQMRVPLDQRGQYPLRCLDTIREDLKKFQDNGARPSTAKEFRNVIDEPLFDIPLNQDAVEVFTRARKKDEEADSLADGAKLMLEHLVSVQVPEQAAIYHQTIQDYLRKRQTSSGSKEHERYKPSTRKRATCETAGQNPTNVPCKSTSLSREKLVGNHVSVILLKFYTC</sequence>
<name>A0A9Q0YA51_HOLLE</name>
<accession>A0A9Q0YA51</accession>
<dbReference type="Proteomes" id="UP001152320">
    <property type="component" value="Unassembled WGS sequence"/>
</dbReference>
<dbReference type="PANTHER" id="PTHR31424:SF3">
    <property type="entry name" value="RING-TYPE DOMAIN-CONTAINING PROTEIN"/>
    <property type="match status" value="1"/>
</dbReference>
<feature type="region of interest" description="Disordered" evidence="1">
    <location>
        <begin position="216"/>
        <end position="251"/>
    </location>
</feature>
<organism evidence="2 3">
    <name type="scientific">Holothuria leucospilota</name>
    <name type="common">Black long sea cucumber</name>
    <name type="synonym">Mertensiothuria leucospilota</name>
    <dbReference type="NCBI Taxonomy" id="206669"/>
    <lineage>
        <taxon>Eukaryota</taxon>
        <taxon>Metazoa</taxon>
        <taxon>Echinodermata</taxon>
        <taxon>Eleutherozoa</taxon>
        <taxon>Echinozoa</taxon>
        <taxon>Holothuroidea</taxon>
        <taxon>Aspidochirotacea</taxon>
        <taxon>Aspidochirotida</taxon>
        <taxon>Holothuriidae</taxon>
        <taxon>Holothuria</taxon>
    </lineage>
</organism>
<keyword evidence="3" id="KW-1185">Reference proteome</keyword>
<dbReference type="EMBL" id="JAIZAY010000150">
    <property type="protein sequence ID" value="KAJ8018893.1"/>
    <property type="molecule type" value="Genomic_DNA"/>
</dbReference>
<evidence type="ECO:0000313" key="3">
    <source>
        <dbReference type="Proteomes" id="UP001152320"/>
    </source>
</evidence>
<proteinExistence type="predicted"/>
<evidence type="ECO:0000256" key="1">
    <source>
        <dbReference type="SAM" id="MobiDB-lite"/>
    </source>
</evidence>